<evidence type="ECO:0000313" key="3">
    <source>
        <dbReference type="Proteomes" id="UP000464675"/>
    </source>
</evidence>
<dbReference type="Gene3D" id="3.30.2140.20">
    <property type="match status" value="1"/>
</dbReference>
<dbReference type="Proteomes" id="UP000464675">
    <property type="component" value="Chromosome"/>
</dbReference>
<dbReference type="EMBL" id="JACHHR010000002">
    <property type="protein sequence ID" value="MBB5211890.1"/>
    <property type="molecule type" value="Genomic_DNA"/>
</dbReference>
<evidence type="ECO:0000313" key="4">
    <source>
        <dbReference type="Proteomes" id="UP000563601"/>
    </source>
</evidence>
<dbReference type="RefSeq" id="WP_161859815.1">
    <property type="nucleotide sequence ID" value="NZ_CP047491.1"/>
</dbReference>
<dbReference type="SUPFAM" id="SSF54001">
    <property type="entry name" value="Cysteine proteinases"/>
    <property type="match status" value="1"/>
</dbReference>
<reference evidence="2 3" key="1">
    <citation type="submission" date="2020-01" db="EMBL/GenBank/DDBJ databases">
        <title>The possibility of degradation of plastic by Microbulbifer hydrolyticus IRE-31.</title>
        <authorList>
            <person name="Liu L."/>
        </authorList>
    </citation>
    <scope>NUCLEOTIDE SEQUENCE [LARGE SCALE GENOMIC DNA]</scope>
    <source>
        <strain evidence="2 3">IRE-31</strain>
    </source>
</reference>
<dbReference type="EMBL" id="CP047491">
    <property type="protein sequence ID" value="QHQ40524.1"/>
    <property type="molecule type" value="Genomic_DNA"/>
</dbReference>
<gene>
    <name evidence="2" type="ORF">GTQ55_17110</name>
    <name evidence="1" type="ORF">HNQ53_002108</name>
</gene>
<dbReference type="InterPro" id="IPR038765">
    <property type="entry name" value="Papain-like_cys_pep_sf"/>
</dbReference>
<proteinExistence type="predicted"/>
<evidence type="ECO:0000313" key="1">
    <source>
        <dbReference type="EMBL" id="MBB5211890.1"/>
    </source>
</evidence>
<name>A0A6P1TCK7_9GAMM</name>
<dbReference type="OrthoDB" id="9804872at2"/>
<evidence type="ECO:0000313" key="2">
    <source>
        <dbReference type="EMBL" id="QHQ40524.1"/>
    </source>
</evidence>
<dbReference type="InterPro" id="IPR053710">
    <property type="entry name" value="Arylamine_NAT_domain_sf"/>
</dbReference>
<protein>
    <submittedName>
        <fullName evidence="1">Arylamine N-acetyltransferase</fullName>
    </submittedName>
</protein>
<accession>A0A6P1TCK7</accession>
<dbReference type="AlphaFoldDB" id="A0A6P1TCK7"/>
<dbReference type="Proteomes" id="UP000563601">
    <property type="component" value="Unassembled WGS sequence"/>
</dbReference>
<organism evidence="1 4">
    <name type="scientific">Microbulbifer hydrolyticus</name>
    <dbReference type="NCBI Taxonomy" id="48074"/>
    <lineage>
        <taxon>Bacteria</taxon>
        <taxon>Pseudomonadati</taxon>
        <taxon>Pseudomonadota</taxon>
        <taxon>Gammaproteobacteria</taxon>
        <taxon>Cellvibrionales</taxon>
        <taxon>Microbulbiferaceae</taxon>
        <taxon>Microbulbifer</taxon>
    </lineage>
</organism>
<keyword evidence="3" id="KW-1185">Reference proteome</keyword>
<sequence>MSTRAVSIVAIEQWVLEEFRATPFHNLFYLGLCRPSYALGGGTCSDKVMAVQARLRSAGVNARLHTARINNQLCHRVLALALEDGVYFADVGNGWPSIRLFPADREICYAAYGIVFQTRLREGYLDVYQIKQGCERLSLSIPLKLERESTVKSAIARRFNGEITYPFSTGLRYAQVVGDEFLFLKGNELRIFSQGTAVQSIHLASPASQLSALHAYFGLDLAACGLSDDGHEQRFRAVGAAS</sequence>
<reference evidence="1 4" key="2">
    <citation type="submission" date="2020-08" db="EMBL/GenBank/DDBJ databases">
        <title>Genomic Encyclopedia of Type Strains, Phase IV (KMG-IV): sequencing the most valuable type-strain genomes for metagenomic binning, comparative biology and taxonomic classification.</title>
        <authorList>
            <person name="Goeker M."/>
        </authorList>
    </citation>
    <scope>NUCLEOTIDE SEQUENCE [LARGE SCALE GENOMIC DNA]</scope>
    <source>
        <strain evidence="1 4">DSM 11525</strain>
    </source>
</reference>